<dbReference type="Pfam" id="PF18517">
    <property type="entry name" value="LZ3wCH"/>
    <property type="match status" value="1"/>
</dbReference>
<dbReference type="GO" id="GO:0000794">
    <property type="term" value="C:condensed nuclear chromosome"/>
    <property type="evidence" value="ECO:0007669"/>
    <property type="project" value="TreeGrafter"/>
</dbReference>
<evidence type="ECO:0000256" key="6">
    <source>
        <dbReference type="ARBA" id="ARBA00023242"/>
    </source>
</evidence>
<dbReference type="OrthoDB" id="272266at2759"/>
<sequence>MPPKASKSKSDDNESKVVIEYLQKVNRPLNANDVANSLQGSVPKSSVQKILTSLTNSGEIIGKQYGKQWIYCANQENIEIPSLDEAEEEEARIEELTNQIAELKGSIQTLQAQNNGLKKMMTVEQMHQRIEFLKSENEKNTEHLSRLESGDVISEEEKNKIEQEYKAMLKLWSQRKRIFKDIFDTITENYNDKPKKLMTQLGIETDEDCGVDIKQF</sequence>
<keyword evidence="7" id="KW-0469">Meiosis</keyword>
<feature type="coiled-coil region" evidence="8">
    <location>
        <begin position="83"/>
        <end position="120"/>
    </location>
</feature>
<evidence type="ECO:0000256" key="2">
    <source>
        <dbReference type="ARBA" id="ARBA00007922"/>
    </source>
</evidence>
<evidence type="ECO:0000259" key="9">
    <source>
        <dbReference type="Pfam" id="PF07106"/>
    </source>
</evidence>
<evidence type="ECO:0000256" key="8">
    <source>
        <dbReference type="SAM" id="Coils"/>
    </source>
</evidence>
<dbReference type="InterPro" id="IPR010776">
    <property type="entry name" value="Hop2_WH_dom"/>
</dbReference>
<evidence type="ECO:0000256" key="1">
    <source>
        <dbReference type="ARBA" id="ARBA00004123"/>
    </source>
</evidence>
<dbReference type="PANTHER" id="PTHR15938">
    <property type="entry name" value="TBP-1 INTERACTING PROTEIN"/>
    <property type="match status" value="1"/>
</dbReference>
<protein>
    <recommendedName>
        <fullName evidence="3">Homologous-pairing protein 2 homolog</fullName>
    </recommendedName>
</protein>
<evidence type="ECO:0000313" key="11">
    <source>
        <dbReference type="EMBL" id="PVU94861.1"/>
    </source>
</evidence>
<feature type="domain" description="Leucine zipper with capping helix" evidence="10">
    <location>
        <begin position="154"/>
        <end position="210"/>
    </location>
</feature>
<dbReference type="GO" id="GO:0007129">
    <property type="term" value="P:homologous chromosome pairing at meiosis"/>
    <property type="evidence" value="ECO:0007669"/>
    <property type="project" value="TreeGrafter"/>
</dbReference>
<evidence type="ECO:0000313" key="12">
    <source>
        <dbReference type="Proteomes" id="UP000245699"/>
    </source>
</evidence>
<dbReference type="GO" id="GO:0003690">
    <property type="term" value="F:double-stranded DNA binding"/>
    <property type="evidence" value="ECO:0007669"/>
    <property type="project" value="TreeGrafter"/>
</dbReference>
<dbReference type="Proteomes" id="UP000245699">
    <property type="component" value="Unassembled WGS sequence"/>
</dbReference>
<gene>
    <name evidence="11" type="ORF">BB559_002889</name>
</gene>
<feature type="domain" description="Homologous-pairing protein 2 winged helix" evidence="9">
    <location>
        <begin position="15"/>
        <end position="74"/>
    </location>
</feature>
<dbReference type="InterPro" id="IPR036388">
    <property type="entry name" value="WH-like_DNA-bd_sf"/>
</dbReference>
<dbReference type="SUPFAM" id="SSF58026">
    <property type="entry name" value="Delta-sleep-inducing peptide immunoreactive peptide"/>
    <property type="match status" value="1"/>
</dbReference>
<dbReference type="EMBL" id="MBFT01000217">
    <property type="protein sequence ID" value="PVU94861.1"/>
    <property type="molecule type" value="Genomic_DNA"/>
</dbReference>
<dbReference type="GO" id="GO:0120230">
    <property type="term" value="F:recombinase activator activity"/>
    <property type="evidence" value="ECO:0007669"/>
    <property type="project" value="TreeGrafter"/>
</dbReference>
<dbReference type="Pfam" id="PF07106">
    <property type="entry name" value="WHD_TBPIP"/>
    <property type="match status" value="1"/>
</dbReference>
<dbReference type="STRING" id="61424.A0A2T9YRD0"/>
<keyword evidence="12" id="KW-1185">Reference proteome</keyword>
<proteinExistence type="inferred from homology"/>
<dbReference type="GO" id="GO:0010774">
    <property type="term" value="P:meiotic strand invasion involved in reciprocal meiotic recombination"/>
    <property type="evidence" value="ECO:0007669"/>
    <property type="project" value="TreeGrafter"/>
</dbReference>
<keyword evidence="6" id="KW-0539">Nucleus</keyword>
<accession>A0A2T9YRD0</accession>
<evidence type="ECO:0000259" key="10">
    <source>
        <dbReference type="Pfam" id="PF18517"/>
    </source>
</evidence>
<keyword evidence="5" id="KW-0233">DNA recombination</keyword>
<comment type="similarity">
    <text evidence="2">Belongs to the HOP2 family.</text>
</comment>
<name>A0A2T9YRD0_9FUNG</name>
<reference evidence="11 12" key="1">
    <citation type="journal article" date="2018" name="MBio">
        <title>Comparative Genomics Reveals the Core Gene Toolbox for the Fungus-Insect Symbiosis.</title>
        <authorList>
            <person name="Wang Y."/>
            <person name="Stata M."/>
            <person name="Wang W."/>
            <person name="Stajich J.E."/>
            <person name="White M.M."/>
            <person name="Moncalvo J.M."/>
        </authorList>
    </citation>
    <scope>NUCLEOTIDE SEQUENCE [LARGE SCALE GENOMIC DNA]</scope>
    <source>
        <strain evidence="11 12">AUS-77-4</strain>
    </source>
</reference>
<evidence type="ECO:0000256" key="4">
    <source>
        <dbReference type="ARBA" id="ARBA00023054"/>
    </source>
</evidence>
<evidence type="ECO:0000256" key="5">
    <source>
        <dbReference type="ARBA" id="ARBA00023172"/>
    </source>
</evidence>
<dbReference type="Gene3D" id="1.10.10.10">
    <property type="entry name" value="Winged helix-like DNA-binding domain superfamily/Winged helix DNA-binding domain"/>
    <property type="match status" value="1"/>
</dbReference>
<keyword evidence="4 8" id="KW-0175">Coiled coil</keyword>
<organism evidence="11 12">
    <name type="scientific">Furculomyces boomerangus</name>
    <dbReference type="NCBI Taxonomy" id="61424"/>
    <lineage>
        <taxon>Eukaryota</taxon>
        <taxon>Fungi</taxon>
        <taxon>Fungi incertae sedis</taxon>
        <taxon>Zoopagomycota</taxon>
        <taxon>Kickxellomycotina</taxon>
        <taxon>Harpellomycetes</taxon>
        <taxon>Harpellales</taxon>
        <taxon>Harpellaceae</taxon>
        <taxon>Furculomyces</taxon>
    </lineage>
</organism>
<dbReference type="InterPro" id="IPR040661">
    <property type="entry name" value="LZ3wCH"/>
</dbReference>
<evidence type="ECO:0000256" key="7">
    <source>
        <dbReference type="ARBA" id="ARBA00023254"/>
    </source>
</evidence>
<evidence type="ECO:0000256" key="3">
    <source>
        <dbReference type="ARBA" id="ARBA00016093"/>
    </source>
</evidence>
<dbReference type="PANTHER" id="PTHR15938:SF0">
    <property type="entry name" value="HOMOLOGOUS-PAIRING PROTEIN 2 HOMOLOG"/>
    <property type="match status" value="1"/>
</dbReference>
<comment type="caution">
    <text evidence="11">The sequence shown here is derived from an EMBL/GenBank/DDBJ whole genome shotgun (WGS) entry which is preliminary data.</text>
</comment>
<dbReference type="GO" id="GO:0000709">
    <property type="term" value="P:meiotic joint molecule formation"/>
    <property type="evidence" value="ECO:0007669"/>
    <property type="project" value="TreeGrafter"/>
</dbReference>
<comment type="subcellular location">
    <subcellularLocation>
        <location evidence="1">Nucleus</location>
    </subcellularLocation>
</comment>
<dbReference type="AlphaFoldDB" id="A0A2T9YRD0"/>
<dbReference type="GO" id="GO:0120231">
    <property type="term" value="C:DNA recombinase auxiliary factor complex"/>
    <property type="evidence" value="ECO:0007669"/>
    <property type="project" value="TreeGrafter"/>
</dbReference>